<dbReference type="RefSeq" id="WP_194664121.1">
    <property type="nucleotide sequence ID" value="NZ_RDPI01000033.1"/>
</dbReference>
<feature type="domain" description="TrwC relaxase" evidence="2">
    <location>
        <begin position="11"/>
        <end position="285"/>
    </location>
</feature>
<keyword evidence="4" id="KW-1185">Reference proteome</keyword>
<dbReference type="InterPro" id="IPR014059">
    <property type="entry name" value="TraI/TrwC_relax"/>
</dbReference>
<dbReference type="Pfam" id="PF08751">
    <property type="entry name" value="TrwC"/>
    <property type="match status" value="1"/>
</dbReference>
<sequence>MLTIFGSTSSGHAKSYYTQGDYYTKGNDETESQLTQFFGGSLSEKLGIGKQFDRETFDQLLDGRVNDEIQLGRKLGDKFEHRPGWDLTFSAPKSVSIMALMENGDTRLIEAHRQAVEETMKYIEENLTFVRRTVGDKNVLQKVEGLAYATFEHGTSRLLDPQLHSHNFVFNMALDEGKFRSLETKPMFDNMLKMGLLYRNELATACKRLGYELTQGKGGTFELSCVPNSLIKQFSKRREEIEQVAIEMDLHGGKQMQRAALLTRNSKIKANSATCKNMWHEEAEQHDFKPDNHIPEHVKQRNYEEHIQPKSERIEQAKQALTISIDHFSQFEAAFKMPELLEFTHQHALGNNTQEEYMKALMELKKEGVIFDSNLTAIKGQGHYLVTTKALDTEIGIINACRGGLGAFNPLYNERQIQSHIELVEQRSKEQGFSHGFTKGQAGAFTLALSTRDQFIGVNGRAGTGKTFMQKELKQMIEGAGYVMKGMAPTGEAAKKLQAESGIESHTIDSFLHKRETRKQVQRKSRRTKPKKKEFWVLDEASLANAQHFHDVMKAAREDNARVLFQGDIDQLGSVEWGKIFSLLIEHGMCSVEMAEIMRQKTEQGRKAVESAIDRDYKKVFDLLHTRTKTDARVSDLIEDWKKLPQEERDESLIVIPDIASRDMASEAIHEFKAERGEIGNDDHKLHILTNSRFSDAQKSYGRFYQVGHVVEFQKDFKRLGVKEGQRFVVVDKPDSDIETVHLAKLEDVPVHLLVNPADLSSYKWKVGGMTWNPNTIAGKAKRGVEVFNVKQRRFSLGEQFKWTKTDRHNRNGERGIIADINAQTGQVTLKYENGTTRTINLNDNDAHTLDYNYVKTAFVSQGLDAKRVFMMSEFHRRNLVNQKSFYVKLSRMKEFVHIYTNKSKAHLIDALASRTGDKQSAIEHATDRARADLLKSAFARNVEESKHKEKATKNHSAASKEDKTKSKEIRQSQKVNFRKGFSR</sequence>
<reference evidence="3 4" key="1">
    <citation type="journal article" date="2021" name="PeerJ">
        <title>Analysis of 44 Vibrio anguillarum genomes reveals high genetic diversity.</title>
        <authorList>
            <person name="Hansen M.J."/>
            <person name="Dalsgaard I."/>
        </authorList>
    </citation>
    <scope>NUCLEOTIDE SEQUENCE [LARGE SCALE GENOMIC DNA]</scope>
    <source>
        <strain evidence="3 4">040915-1/1B</strain>
    </source>
</reference>
<dbReference type="SUPFAM" id="SSF52540">
    <property type="entry name" value="P-loop containing nucleoside triphosphate hydrolases"/>
    <property type="match status" value="2"/>
</dbReference>
<evidence type="ECO:0000313" key="3">
    <source>
        <dbReference type="EMBL" id="MBF4374999.1"/>
    </source>
</evidence>
<dbReference type="InterPro" id="IPR014862">
    <property type="entry name" value="TrwC"/>
</dbReference>
<feature type="region of interest" description="Disordered" evidence="1">
    <location>
        <begin position="942"/>
        <end position="984"/>
    </location>
</feature>
<evidence type="ECO:0000256" key="1">
    <source>
        <dbReference type="SAM" id="MobiDB-lite"/>
    </source>
</evidence>
<dbReference type="SUPFAM" id="SSF55464">
    <property type="entry name" value="Origin of replication-binding domain, RBD-like"/>
    <property type="match status" value="1"/>
</dbReference>
<dbReference type="Pfam" id="PF13604">
    <property type="entry name" value="AAA_30"/>
    <property type="match status" value="1"/>
</dbReference>
<comment type="caution">
    <text evidence="3">The sequence shown here is derived from an EMBL/GenBank/DDBJ whole genome shotgun (WGS) entry which is preliminary data.</text>
</comment>
<dbReference type="NCBIfam" id="TIGR02686">
    <property type="entry name" value="relax_trwC"/>
    <property type="match status" value="1"/>
</dbReference>
<dbReference type="EMBL" id="RDPI01000033">
    <property type="protein sequence ID" value="MBF4374999.1"/>
    <property type="molecule type" value="Genomic_DNA"/>
</dbReference>
<organism evidence="3 4">
    <name type="scientific">Vibrio anguillarum</name>
    <name type="common">Listonella anguillarum</name>
    <dbReference type="NCBI Taxonomy" id="55601"/>
    <lineage>
        <taxon>Bacteria</taxon>
        <taxon>Pseudomonadati</taxon>
        <taxon>Pseudomonadota</taxon>
        <taxon>Gammaproteobacteria</taxon>
        <taxon>Vibrionales</taxon>
        <taxon>Vibrionaceae</taxon>
        <taxon>Vibrio</taxon>
    </lineage>
</organism>
<dbReference type="NCBIfam" id="NF041492">
    <property type="entry name" value="MobF"/>
    <property type="match status" value="1"/>
</dbReference>
<dbReference type="Gene3D" id="2.30.30.940">
    <property type="match status" value="1"/>
</dbReference>
<proteinExistence type="predicted"/>
<name>A0ABR9Z972_VIBAN</name>
<feature type="compositionally biased region" description="Basic and acidic residues" evidence="1">
    <location>
        <begin position="959"/>
        <end position="972"/>
    </location>
</feature>
<gene>
    <name evidence="3" type="ORF">EAY46_18190</name>
</gene>
<evidence type="ECO:0000313" key="4">
    <source>
        <dbReference type="Proteomes" id="UP000726136"/>
    </source>
</evidence>
<dbReference type="CDD" id="cd17933">
    <property type="entry name" value="DEXSc_RecD-like"/>
    <property type="match status" value="1"/>
</dbReference>
<dbReference type="Proteomes" id="UP000726136">
    <property type="component" value="Unassembled WGS sequence"/>
</dbReference>
<protein>
    <submittedName>
        <fullName evidence="3">Conjugative relaxase</fullName>
    </submittedName>
</protein>
<accession>A0ABR9Z972</accession>
<dbReference type="Gene3D" id="3.40.50.300">
    <property type="entry name" value="P-loop containing nucleotide triphosphate hydrolases"/>
    <property type="match status" value="2"/>
</dbReference>
<dbReference type="InterPro" id="IPR027417">
    <property type="entry name" value="P-loop_NTPase"/>
</dbReference>
<evidence type="ECO:0000259" key="2">
    <source>
        <dbReference type="Pfam" id="PF08751"/>
    </source>
</evidence>